<dbReference type="PANTHER" id="PTHR43214:SF43">
    <property type="entry name" value="TWO-COMPONENT RESPONSE REGULATOR"/>
    <property type="match status" value="1"/>
</dbReference>
<feature type="domain" description="HTH luxR-type" evidence="2">
    <location>
        <begin position="53"/>
        <end position="118"/>
    </location>
</feature>
<evidence type="ECO:0000256" key="1">
    <source>
        <dbReference type="ARBA" id="ARBA00023125"/>
    </source>
</evidence>
<sequence length="119" mass="12910">MAGARGYVDALSNTEILSQVAKTVNEGALWLPAPLVTSVIGIISSLLEKRQTQPADLSNLTEREREVTEAVVAGASNKEVAKQLQITERTVKAHLSNIFDKLGVRDRMHLMLAVRGKSS</sequence>
<dbReference type="Gene3D" id="1.10.10.10">
    <property type="entry name" value="Winged helix-like DNA-binding domain superfamily/Winged helix DNA-binding domain"/>
    <property type="match status" value="1"/>
</dbReference>
<dbReference type="EMBL" id="SMRS01000004">
    <property type="protein sequence ID" value="KAA0875198.1"/>
    <property type="molecule type" value="Genomic_DNA"/>
</dbReference>
<dbReference type="SMART" id="SM00421">
    <property type="entry name" value="HTH_LUXR"/>
    <property type="match status" value="1"/>
</dbReference>
<dbReference type="Proteomes" id="UP000325302">
    <property type="component" value="Unassembled WGS sequence"/>
</dbReference>
<dbReference type="SUPFAM" id="SSF46894">
    <property type="entry name" value="C-terminal effector domain of the bipartite response regulators"/>
    <property type="match status" value="1"/>
</dbReference>
<dbReference type="InterPro" id="IPR036388">
    <property type="entry name" value="WH-like_DNA-bd_sf"/>
</dbReference>
<gene>
    <name evidence="3" type="ORF">E1H14_07120</name>
</gene>
<organism evidence="3 4">
    <name type="scientific">Nitrincola tapanii</name>
    <dbReference type="NCBI Taxonomy" id="1708751"/>
    <lineage>
        <taxon>Bacteria</taxon>
        <taxon>Pseudomonadati</taxon>
        <taxon>Pseudomonadota</taxon>
        <taxon>Gammaproteobacteria</taxon>
        <taxon>Oceanospirillales</taxon>
        <taxon>Oceanospirillaceae</taxon>
        <taxon>Nitrincola</taxon>
    </lineage>
</organism>
<dbReference type="Pfam" id="PF00196">
    <property type="entry name" value="GerE"/>
    <property type="match status" value="1"/>
</dbReference>
<keyword evidence="4" id="KW-1185">Reference proteome</keyword>
<proteinExistence type="predicted"/>
<evidence type="ECO:0000313" key="4">
    <source>
        <dbReference type="Proteomes" id="UP000325302"/>
    </source>
</evidence>
<dbReference type="PROSITE" id="PS00622">
    <property type="entry name" value="HTH_LUXR_1"/>
    <property type="match status" value="1"/>
</dbReference>
<evidence type="ECO:0000313" key="3">
    <source>
        <dbReference type="EMBL" id="KAA0875198.1"/>
    </source>
</evidence>
<protein>
    <submittedName>
        <fullName evidence="3">Response regulator transcription factor</fullName>
    </submittedName>
</protein>
<name>A0A5A9W537_9GAMM</name>
<dbReference type="CDD" id="cd06170">
    <property type="entry name" value="LuxR_C_like"/>
    <property type="match status" value="1"/>
</dbReference>
<dbReference type="OrthoDB" id="9794397at2"/>
<accession>A0A5A9W537</accession>
<dbReference type="GO" id="GO:0006355">
    <property type="term" value="P:regulation of DNA-templated transcription"/>
    <property type="evidence" value="ECO:0007669"/>
    <property type="project" value="InterPro"/>
</dbReference>
<reference evidence="3 4" key="1">
    <citation type="submission" date="2019-03" db="EMBL/GenBank/DDBJ databases">
        <title>Nitrincola sp. nov. isolated from an Indian soda lake.</title>
        <authorList>
            <person name="Joshi A."/>
            <person name="Thite S.V."/>
            <person name="Joseph N."/>
            <person name="Dhotre D."/>
            <person name="Moorthy M."/>
            <person name="Shouche Y.S."/>
        </authorList>
    </citation>
    <scope>NUCLEOTIDE SEQUENCE [LARGE SCALE GENOMIC DNA]</scope>
    <source>
        <strain evidence="3 4">MEB193</strain>
    </source>
</reference>
<keyword evidence="1" id="KW-0238">DNA-binding</keyword>
<dbReference type="InterPro" id="IPR039420">
    <property type="entry name" value="WalR-like"/>
</dbReference>
<dbReference type="AlphaFoldDB" id="A0A5A9W537"/>
<dbReference type="PROSITE" id="PS50043">
    <property type="entry name" value="HTH_LUXR_2"/>
    <property type="match status" value="1"/>
</dbReference>
<dbReference type="PRINTS" id="PR00038">
    <property type="entry name" value="HTHLUXR"/>
</dbReference>
<dbReference type="GO" id="GO:0003677">
    <property type="term" value="F:DNA binding"/>
    <property type="evidence" value="ECO:0007669"/>
    <property type="project" value="UniProtKB-KW"/>
</dbReference>
<dbReference type="InterPro" id="IPR000792">
    <property type="entry name" value="Tscrpt_reg_LuxR_C"/>
</dbReference>
<dbReference type="InterPro" id="IPR016032">
    <property type="entry name" value="Sig_transdc_resp-reg_C-effctor"/>
</dbReference>
<dbReference type="PANTHER" id="PTHR43214">
    <property type="entry name" value="TWO-COMPONENT RESPONSE REGULATOR"/>
    <property type="match status" value="1"/>
</dbReference>
<comment type="caution">
    <text evidence="3">The sequence shown here is derived from an EMBL/GenBank/DDBJ whole genome shotgun (WGS) entry which is preliminary data.</text>
</comment>
<evidence type="ECO:0000259" key="2">
    <source>
        <dbReference type="PROSITE" id="PS50043"/>
    </source>
</evidence>